<evidence type="ECO:0000313" key="2">
    <source>
        <dbReference type="Proteomes" id="UP000594638"/>
    </source>
</evidence>
<gene>
    <name evidence="1" type="ORF">OLEA9_A100093</name>
</gene>
<dbReference type="Gramene" id="OE9A100093T1">
    <property type="protein sequence ID" value="OE9A100093C1"/>
    <property type="gene ID" value="OE9A100093"/>
</dbReference>
<evidence type="ECO:0000313" key="1">
    <source>
        <dbReference type="EMBL" id="CAA3010804.1"/>
    </source>
</evidence>
<dbReference type="AlphaFoldDB" id="A0A8S0U3A8"/>
<reference evidence="1 2" key="1">
    <citation type="submission" date="2019-12" db="EMBL/GenBank/DDBJ databases">
        <authorList>
            <person name="Alioto T."/>
            <person name="Alioto T."/>
            <person name="Gomez Garrido J."/>
        </authorList>
    </citation>
    <scope>NUCLEOTIDE SEQUENCE [LARGE SCALE GENOMIC DNA]</scope>
</reference>
<protein>
    <submittedName>
        <fullName evidence="1">Uncharacterized protein</fullName>
    </submittedName>
</protein>
<accession>A0A8S0U3A8</accession>
<keyword evidence="2" id="KW-1185">Reference proteome</keyword>
<organism evidence="1 2">
    <name type="scientific">Olea europaea subsp. europaea</name>
    <dbReference type="NCBI Taxonomy" id="158383"/>
    <lineage>
        <taxon>Eukaryota</taxon>
        <taxon>Viridiplantae</taxon>
        <taxon>Streptophyta</taxon>
        <taxon>Embryophyta</taxon>
        <taxon>Tracheophyta</taxon>
        <taxon>Spermatophyta</taxon>
        <taxon>Magnoliopsida</taxon>
        <taxon>eudicotyledons</taxon>
        <taxon>Gunneridae</taxon>
        <taxon>Pentapetalae</taxon>
        <taxon>asterids</taxon>
        <taxon>lamiids</taxon>
        <taxon>Lamiales</taxon>
        <taxon>Oleaceae</taxon>
        <taxon>Oleeae</taxon>
        <taxon>Olea</taxon>
    </lineage>
</organism>
<sequence>MVKRREIAKKRATSARQKRVVKGERTKILLLRLRLRRWWEGGGAGARAEESGLGFEKFRFGFGLESLSSLLPLLFGSLGSFVGHGHSRCGRLQQ</sequence>
<comment type="caution">
    <text evidence="1">The sequence shown here is derived from an EMBL/GenBank/DDBJ whole genome shotgun (WGS) entry which is preliminary data.</text>
</comment>
<dbReference type="Proteomes" id="UP000594638">
    <property type="component" value="Unassembled WGS sequence"/>
</dbReference>
<proteinExistence type="predicted"/>
<dbReference type="EMBL" id="CACTIH010007352">
    <property type="protein sequence ID" value="CAA3010804.1"/>
    <property type="molecule type" value="Genomic_DNA"/>
</dbReference>
<name>A0A8S0U3A8_OLEEU</name>